<accession>A0ABS9SFW3</accession>
<keyword evidence="1" id="KW-0472">Membrane</keyword>
<sequence>MNRSLLITIIGAVLLIAACLMPWMRIEDPAITISGVDTAGTRYGKPALTHFILVGLILLCSFIPRVWAKRVNLLFAALNLAWGIRNFGVITRCEGGVCPEKLLGIYLLLLACIVLMITALFPNEPKIKTGDLNID</sequence>
<feature type="transmembrane region" description="Helical" evidence="1">
    <location>
        <begin position="102"/>
        <end position="121"/>
    </location>
</feature>
<evidence type="ECO:0000313" key="3">
    <source>
        <dbReference type="Proteomes" id="UP001202248"/>
    </source>
</evidence>
<dbReference type="RefSeq" id="WP_240826641.1">
    <property type="nucleotide sequence ID" value="NZ_JAKWBL010000001.1"/>
</dbReference>
<keyword evidence="3" id="KW-1185">Reference proteome</keyword>
<keyword evidence="1" id="KW-1133">Transmembrane helix</keyword>
<proteinExistence type="predicted"/>
<protein>
    <submittedName>
        <fullName evidence="2">Uncharacterized protein</fullName>
    </submittedName>
</protein>
<dbReference type="Proteomes" id="UP001202248">
    <property type="component" value="Unassembled WGS sequence"/>
</dbReference>
<organism evidence="2 3">
    <name type="scientific">Niabella ginsengisoli</name>
    <dbReference type="NCBI Taxonomy" id="522298"/>
    <lineage>
        <taxon>Bacteria</taxon>
        <taxon>Pseudomonadati</taxon>
        <taxon>Bacteroidota</taxon>
        <taxon>Chitinophagia</taxon>
        <taxon>Chitinophagales</taxon>
        <taxon>Chitinophagaceae</taxon>
        <taxon>Niabella</taxon>
    </lineage>
</organism>
<feature type="transmembrane region" description="Helical" evidence="1">
    <location>
        <begin position="6"/>
        <end position="26"/>
    </location>
</feature>
<keyword evidence="1" id="KW-0812">Transmembrane</keyword>
<reference evidence="2 3" key="1">
    <citation type="submission" date="2022-02" db="EMBL/GenBank/DDBJ databases">
        <authorList>
            <person name="Min J."/>
        </authorList>
    </citation>
    <scope>NUCLEOTIDE SEQUENCE [LARGE SCALE GENOMIC DNA]</scope>
    <source>
        <strain evidence="2 3">GR10-1</strain>
    </source>
</reference>
<name>A0ABS9SFW3_9BACT</name>
<evidence type="ECO:0000256" key="1">
    <source>
        <dbReference type="SAM" id="Phobius"/>
    </source>
</evidence>
<feature type="transmembrane region" description="Helical" evidence="1">
    <location>
        <begin position="47"/>
        <end position="67"/>
    </location>
</feature>
<comment type="caution">
    <text evidence="2">The sequence shown here is derived from an EMBL/GenBank/DDBJ whole genome shotgun (WGS) entry which is preliminary data.</text>
</comment>
<dbReference type="PROSITE" id="PS51257">
    <property type="entry name" value="PROKAR_LIPOPROTEIN"/>
    <property type="match status" value="1"/>
</dbReference>
<gene>
    <name evidence="2" type="ORF">MKP09_04665</name>
</gene>
<evidence type="ECO:0000313" key="2">
    <source>
        <dbReference type="EMBL" id="MCH5597243.1"/>
    </source>
</evidence>
<dbReference type="EMBL" id="JAKWBL010000001">
    <property type="protein sequence ID" value="MCH5597243.1"/>
    <property type="molecule type" value="Genomic_DNA"/>
</dbReference>